<dbReference type="EMBL" id="QNQU01000001">
    <property type="protein sequence ID" value="RBQ12057.1"/>
    <property type="molecule type" value="Genomic_DNA"/>
</dbReference>
<evidence type="ECO:0000256" key="2">
    <source>
        <dbReference type="ARBA" id="ARBA00022748"/>
    </source>
</evidence>
<dbReference type="GO" id="GO:0016209">
    <property type="term" value="F:antioxidant activity"/>
    <property type="evidence" value="ECO:0007669"/>
    <property type="project" value="InterPro"/>
</dbReference>
<comment type="subcellular location">
    <subcellularLocation>
        <location evidence="1">Cell envelope</location>
    </subcellularLocation>
</comment>
<dbReference type="PANTHER" id="PTHR42852:SF6">
    <property type="entry name" value="THIOL:DISULFIDE INTERCHANGE PROTEIN DSBE"/>
    <property type="match status" value="1"/>
</dbReference>
<dbReference type="GO" id="GO:0016491">
    <property type="term" value="F:oxidoreductase activity"/>
    <property type="evidence" value="ECO:0007669"/>
    <property type="project" value="InterPro"/>
</dbReference>
<protein>
    <recommendedName>
        <fullName evidence="5">Thioredoxin domain-containing protein</fullName>
    </recommendedName>
</protein>
<dbReference type="InterPro" id="IPR025380">
    <property type="entry name" value="DUF4369"/>
</dbReference>
<dbReference type="PROSITE" id="PS00194">
    <property type="entry name" value="THIOREDOXIN_1"/>
    <property type="match status" value="1"/>
</dbReference>
<keyword evidence="2" id="KW-0201">Cytochrome c-type biogenesis</keyword>
<dbReference type="PROSITE" id="PS51352">
    <property type="entry name" value="THIOREDOXIN_2"/>
    <property type="match status" value="1"/>
</dbReference>
<dbReference type="GO" id="GO:0030313">
    <property type="term" value="C:cell envelope"/>
    <property type="evidence" value="ECO:0007669"/>
    <property type="project" value="UniProtKB-SubCell"/>
</dbReference>
<dbReference type="AlphaFoldDB" id="A0A366LDW8"/>
<keyword evidence="3" id="KW-1015">Disulfide bond</keyword>
<dbReference type="InterPro" id="IPR036249">
    <property type="entry name" value="Thioredoxin-like_sf"/>
</dbReference>
<dbReference type="InterPro" id="IPR050553">
    <property type="entry name" value="Thioredoxin_ResA/DsbE_sf"/>
</dbReference>
<dbReference type="Proteomes" id="UP000252081">
    <property type="component" value="Unassembled WGS sequence"/>
</dbReference>
<proteinExistence type="predicted"/>
<dbReference type="Gene3D" id="3.40.30.10">
    <property type="entry name" value="Glutaredoxin"/>
    <property type="match status" value="1"/>
</dbReference>
<dbReference type="Pfam" id="PF00578">
    <property type="entry name" value="AhpC-TSA"/>
    <property type="match status" value="1"/>
</dbReference>
<dbReference type="InterPro" id="IPR017937">
    <property type="entry name" value="Thioredoxin_CS"/>
</dbReference>
<dbReference type="SUPFAM" id="SSF52833">
    <property type="entry name" value="Thioredoxin-like"/>
    <property type="match status" value="1"/>
</dbReference>
<dbReference type="InterPro" id="IPR013766">
    <property type="entry name" value="Thioredoxin_domain"/>
</dbReference>
<name>A0A366LDW8_9SPHI</name>
<evidence type="ECO:0000313" key="6">
    <source>
        <dbReference type="EMBL" id="RBQ12057.1"/>
    </source>
</evidence>
<sequence length="400" mass="44411">MQSNQAKLRLSIASLGILGFALMPIHGFAQKLTGDYTIKGSVKELNPVPSKLYLLKATEGGTETDSCDVTDGKYEFSGHLNGVVRRVQLLDPSKTKGGMNKDMFSFLLVPGITTVITVDRLKSSTFSPTSPELTKLESQQIAQYNKVADSITRITQTAEYRSSPVLQQAVQMKVADLFANAQVMIINYVKNNPKSPLSTYYMVSGVVTDKKLKVKTIDSLFKSLPEDQQMMIKDEYTSALEKKIAQEERDGVNLEKSKTFGVGNMAADFVQKDNFGKEVTLSSYKGRYVLIDFWASWCVPCRAENPNVVKIFNTYKDRGFSVLGVSLDGEKTKDAWLEAIKKDQLNWAQVSDLKGFDNEVARIYGVSSIPQNFLIDPSGKIVGVNLRGKDLEDKVASLFR</sequence>
<evidence type="ECO:0000313" key="7">
    <source>
        <dbReference type="Proteomes" id="UP000252081"/>
    </source>
</evidence>
<dbReference type="RefSeq" id="WP_113947136.1">
    <property type="nucleotide sequence ID" value="NZ_QNQU01000001.1"/>
</dbReference>
<evidence type="ECO:0000256" key="4">
    <source>
        <dbReference type="ARBA" id="ARBA00023284"/>
    </source>
</evidence>
<dbReference type="Pfam" id="PF14289">
    <property type="entry name" value="DUF4369"/>
    <property type="match status" value="1"/>
</dbReference>
<evidence type="ECO:0000259" key="5">
    <source>
        <dbReference type="PROSITE" id="PS51352"/>
    </source>
</evidence>
<organism evidence="6 7">
    <name type="scientific">Pedobacter miscanthi</name>
    <dbReference type="NCBI Taxonomy" id="2259170"/>
    <lineage>
        <taxon>Bacteria</taxon>
        <taxon>Pseudomonadati</taxon>
        <taxon>Bacteroidota</taxon>
        <taxon>Sphingobacteriia</taxon>
        <taxon>Sphingobacteriales</taxon>
        <taxon>Sphingobacteriaceae</taxon>
        <taxon>Pedobacter</taxon>
    </lineage>
</organism>
<reference evidence="6 7" key="1">
    <citation type="submission" date="2018-07" db="EMBL/GenBank/DDBJ databases">
        <title>A draft genome of a endophytic bacteria, a new species of Pedobacter.</title>
        <authorList>
            <person name="Zhang Z.D."/>
            <person name="Chen Z.J."/>
        </authorList>
    </citation>
    <scope>NUCLEOTIDE SEQUENCE [LARGE SCALE GENOMIC DNA]</scope>
    <source>
        <strain evidence="6 7">RS10</strain>
    </source>
</reference>
<dbReference type="PANTHER" id="PTHR42852">
    <property type="entry name" value="THIOL:DISULFIDE INTERCHANGE PROTEIN DSBE"/>
    <property type="match status" value="1"/>
</dbReference>
<accession>A0A366LDW8</accession>
<evidence type="ECO:0000256" key="1">
    <source>
        <dbReference type="ARBA" id="ARBA00004196"/>
    </source>
</evidence>
<keyword evidence="4" id="KW-0676">Redox-active center</keyword>
<gene>
    <name evidence="6" type="ORF">DRW42_02020</name>
</gene>
<dbReference type="CDD" id="cd02966">
    <property type="entry name" value="TlpA_like_family"/>
    <property type="match status" value="1"/>
</dbReference>
<feature type="domain" description="Thioredoxin" evidence="5">
    <location>
        <begin position="260"/>
        <end position="400"/>
    </location>
</feature>
<evidence type="ECO:0000256" key="3">
    <source>
        <dbReference type="ARBA" id="ARBA00023157"/>
    </source>
</evidence>
<dbReference type="GO" id="GO:0017004">
    <property type="term" value="P:cytochrome complex assembly"/>
    <property type="evidence" value="ECO:0007669"/>
    <property type="project" value="UniProtKB-KW"/>
</dbReference>
<dbReference type="InterPro" id="IPR000866">
    <property type="entry name" value="AhpC/TSA"/>
</dbReference>
<comment type="caution">
    <text evidence="6">The sequence shown here is derived from an EMBL/GenBank/DDBJ whole genome shotgun (WGS) entry which is preliminary data.</text>
</comment>
<keyword evidence="7" id="KW-1185">Reference proteome</keyword>